<dbReference type="Proteomes" id="UP000322244">
    <property type="component" value="Unassembled WGS sequence"/>
</dbReference>
<dbReference type="PANTHER" id="PTHR44068">
    <property type="entry name" value="ZGC:194242"/>
    <property type="match status" value="1"/>
</dbReference>
<evidence type="ECO:0000313" key="3">
    <source>
        <dbReference type="EMBL" id="KAA0023838.1"/>
    </source>
</evidence>
<sequence length="233" mass="25618">MTDTVESDDTHAGAQHFCRTLASRGLGPEPRVFVAGCGKGHEALFIRKELGGSLTGVDIGEEWDPALGSDVPNFRLVAGSVLDVPFPDNSFDVVFYHHVIEHVTDPVGCLRELGRVLRPGGLIYLGTPNRHRAVGYLGSFDASAKDKLMWNLSDYKARLAGRFHNELGAHAGFTEHELTGLMREQFTDIEFLTGDYLRYKYGARLPDRALRAVTSRALRGFAAPSVYAIARKS</sequence>
<feature type="domain" description="Methyltransferase type 11" evidence="2">
    <location>
        <begin position="35"/>
        <end position="124"/>
    </location>
</feature>
<evidence type="ECO:0000256" key="1">
    <source>
        <dbReference type="ARBA" id="ARBA00022679"/>
    </source>
</evidence>
<dbReference type="Pfam" id="PF08241">
    <property type="entry name" value="Methyltransf_11"/>
    <property type="match status" value="1"/>
</dbReference>
<keyword evidence="4" id="KW-1185">Reference proteome</keyword>
<dbReference type="SUPFAM" id="SSF53335">
    <property type="entry name" value="S-adenosyl-L-methionine-dependent methyltransferases"/>
    <property type="match status" value="1"/>
</dbReference>
<dbReference type="OrthoDB" id="9795634at2"/>
<keyword evidence="3" id="KW-0489">Methyltransferase</keyword>
<evidence type="ECO:0000313" key="4">
    <source>
        <dbReference type="Proteomes" id="UP000322244"/>
    </source>
</evidence>
<dbReference type="InterPro" id="IPR050447">
    <property type="entry name" value="Erg6_SMT_methyltransf"/>
</dbReference>
<dbReference type="AlphaFoldDB" id="A0A5A7SCG4"/>
<evidence type="ECO:0000259" key="2">
    <source>
        <dbReference type="Pfam" id="PF08241"/>
    </source>
</evidence>
<reference evidence="3 4" key="1">
    <citation type="submission" date="2019-07" db="EMBL/GenBank/DDBJ databases">
        <title>Rhodococcus cavernicolus sp. nov., isolated from a cave.</title>
        <authorList>
            <person name="Lee S.D."/>
        </authorList>
    </citation>
    <scope>NUCLEOTIDE SEQUENCE [LARGE SCALE GENOMIC DNA]</scope>
    <source>
        <strain evidence="3 4">C1-24</strain>
    </source>
</reference>
<gene>
    <name evidence="3" type="ORF">FOY51_04380</name>
</gene>
<dbReference type="RefSeq" id="WP_149428998.1">
    <property type="nucleotide sequence ID" value="NZ_VLNY01000002.1"/>
</dbReference>
<dbReference type="InterPro" id="IPR029063">
    <property type="entry name" value="SAM-dependent_MTases_sf"/>
</dbReference>
<dbReference type="GO" id="GO:0008757">
    <property type="term" value="F:S-adenosylmethionine-dependent methyltransferase activity"/>
    <property type="evidence" value="ECO:0007669"/>
    <property type="project" value="InterPro"/>
</dbReference>
<dbReference type="CDD" id="cd02440">
    <property type="entry name" value="AdoMet_MTases"/>
    <property type="match status" value="1"/>
</dbReference>
<comment type="caution">
    <text evidence="3">The sequence shown here is derived from an EMBL/GenBank/DDBJ whole genome shotgun (WGS) entry which is preliminary data.</text>
</comment>
<dbReference type="EMBL" id="VLNY01000002">
    <property type="protein sequence ID" value="KAA0023838.1"/>
    <property type="molecule type" value="Genomic_DNA"/>
</dbReference>
<dbReference type="InterPro" id="IPR013216">
    <property type="entry name" value="Methyltransf_11"/>
</dbReference>
<dbReference type="PANTHER" id="PTHR44068:SF11">
    <property type="entry name" value="GERANYL DIPHOSPHATE 2-C-METHYLTRANSFERASE"/>
    <property type="match status" value="1"/>
</dbReference>
<name>A0A5A7SCG4_9NOCA</name>
<dbReference type="Gene3D" id="3.40.50.150">
    <property type="entry name" value="Vaccinia Virus protein VP39"/>
    <property type="match status" value="1"/>
</dbReference>
<dbReference type="GO" id="GO:0032259">
    <property type="term" value="P:methylation"/>
    <property type="evidence" value="ECO:0007669"/>
    <property type="project" value="UniProtKB-KW"/>
</dbReference>
<protein>
    <submittedName>
        <fullName evidence="3">Class I SAM-dependent methyltransferase</fullName>
    </submittedName>
</protein>
<accession>A0A5A7SCG4</accession>
<proteinExistence type="predicted"/>
<organism evidence="3 4">
    <name type="scientific">Antrihabitans cavernicola</name>
    <dbReference type="NCBI Taxonomy" id="2495913"/>
    <lineage>
        <taxon>Bacteria</taxon>
        <taxon>Bacillati</taxon>
        <taxon>Actinomycetota</taxon>
        <taxon>Actinomycetes</taxon>
        <taxon>Mycobacteriales</taxon>
        <taxon>Nocardiaceae</taxon>
        <taxon>Antrihabitans</taxon>
    </lineage>
</organism>
<keyword evidence="1 3" id="KW-0808">Transferase</keyword>